<feature type="domain" description="Glutamine amidotransferase" evidence="1">
    <location>
        <begin position="71"/>
        <end position="232"/>
    </location>
</feature>
<organism evidence="2 3">
    <name type="scientific">Vreelandella titanicae BH1</name>
    <dbReference type="NCBI Taxonomy" id="1204738"/>
    <lineage>
        <taxon>Bacteria</taxon>
        <taxon>Pseudomonadati</taxon>
        <taxon>Pseudomonadota</taxon>
        <taxon>Gammaproteobacteria</taxon>
        <taxon>Oceanospirillales</taxon>
        <taxon>Halomonadaceae</taxon>
        <taxon>Vreelandella</taxon>
    </lineage>
</organism>
<dbReference type="PROSITE" id="PS51273">
    <property type="entry name" value="GATASE_TYPE_1"/>
    <property type="match status" value="1"/>
</dbReference>
<dbReference type="InterPro" id="IPR029062">
    <property type="entry name" value="Class_I_gatase-like"/>
</dbReference>
<evidence type="ECO:0000313" key="3">
    <source>
        <dbReference type="Proteomes" id="UP000011651"/>
    </source>
</evidence>
<reference evidence="2 3" key="1">
    <citation type="journal article" date="2013" name="Genome Announc.">
        <title>Draft Genome of the Marine Gammaproteobacterium Halomonas titanicae.</title>
        <authorList>
            <person name="Sanchez-Porro C."/>
            <person name="de la Haba R.R."/>
            <person name="Cruz-Hernandez N."/>
            <person name="Gonzalez J.M."/>
            <person name="Reyes-Guirao C."/>
            <person name="Navarro-Sampedro L."/>
            <person name="Carballo M."/>
            <person name="Ventosa A."/>
        </authorList>
    </citation>
    <scope>NUCLEOTIDE SEQUENCE [LARGE SCALE GENOMIC DNA]</scope>
    <source>
        <strain evidence="2 3">BH1</strain>
    </source>
</reference>
<keyword evidence="2" id="KW-0315">Glutamine amidotransferase</keyword>
<dbReference type="InterPro" id="IPR044992">
    <property type="entry name" value="ChyE-like"/>
</dbReference>
<dbReference type="PANTHER" id="PTHR42695">
    <property type="entry name" value="GLUTAMINE AMIDOTRANSFERASE YLR126C-RELATED"/>
    <property type="match status" value="1"/>
</dbReference>
<dbReference type="PATRIC" id="fig|1204738.3.peg.2284"/>
<dbReference type="AlphaFoldDB" id="L9U9P3"/>
<comment type="caution">
    <text evidence="2">The sequence shown here is derived from an EMBL/GenBank/DDBJ whole genome shotgun (WGS) entry which is preliminary data.</text>
</comment>
<dbReference type="Gene3D" id="3.40.50.880">
    <property type="match status" value="1"/>
</dbReference>
<dbReference type="NCBIfam" id="NF006562">
    <property type="entry name" value="PRK09065.1"/>
    <property type="match status" value="1"/>
</dbReference>
<dbReference type="GO" id="GO:0005829">
    <property type="term" value="C:cytosol"/>
    <property type="evidence" value="ECO:0007669"/>
    <property type="project" value="TreeGrafter"/>
</dbReference>
<gene>
    <name evidence="2" type="ORF">HALTITAN_1526</name>
</gene>
<dbReference type="InterPro" id="IPR017926">
    <property type="entry name" value="GATASE"/>
</dbReference>
<dbReference type="Pfam" id="PF00117">
    <property type="entry name" value="GATase"/>
    <property type="match status" value="1"/>
</dbReference>
<proteinExistence type="predicted"/>
<evidence type="ECO:0000313" key="2">
    <source>
        <dbReference type="EMBL" id="ELY21534.1"/>
    </source>
</evidence>
<dbReference type="CDD" id="cd01741">
    <property type="entry name" value="GATase1_1"/>
    <property type="match status" value="1"/>
</dbReference>
<protein>
    <submittedName>
        <fullName evidence="2">Glutamine amidotransferase type 1</fullName>
    </submittedName>
</protein>
<dbReference type="EMBL" id="AOPO01000005">
    <property type="protein sequence ID" value="ELY21534.1"/>
    <property type="molecule type" value="Genomic_DNA"/>
</dbReference>
<dbReference type="PANTHER" id="PTHR42695:SF5">
    <property type="entry name" value="GLUTAMINE AMIDOTRANSFERASE YLR126C-RELATED"/>
    <property type="match status" value="1"/>
</dbReference>
<dbReference type="GO" id="GO:0016740">
    <property type="term" value="F:transferase activity"/>
    <property type="evidence" value="ECO:0007669"/>
    <property type="project" value="UniProtKB-KW"/>
</dbReference>
<dbReference type="Proteomes" id="UP000011651">
    <property type="component" value="Unassembled WGS sequence"/>
</dbReference>
<keyword evidence="2" id="KW-0808">Transferase</keyword>
<sequence length="274" mass="30402">MRSYHLSSHGRLFSRLCALPERPLFNVCVSSYRGSDMACVLIVKTGDAFPEVVDQHGDFERLFIKQLNIALPAHLELQVWDATRQPSAPELNTLAGIVITGSHSMVSEAEPWSEALKPWLKEVLANDIPMLGVCYGHQLMAAAFGGMSDYHPAGRESGTRTVRLTQAGQQDPLFSQLPESFAAHLTHAQSVMQAPQGCTVLAHNSHDAHQALRYGPRQWSVQFHPEFTAPVMRAYLERQRAALRDQGEEPDTLLANITDCQEASSLLRLFLAFV</sequence>
<accession>L9U9P3</accession>
<evidence type="ECO:0000259" key="1">
    <source>
        <dbReference type="Pfam" id="PF00117"/>
    </source>
</evidence>
<dbReference type="SUPFAM" id="SSF52317">
    <property type="entry name" value="Class I glutamine amidotransferase-like"/>
    <property type="match status" value="1"/>
</dbReference>
<name>L9U9P3_9GAMM</name>